<feature type="region of interest" description="Disordered" evidence="1">
    <location>
        <begin position="956"/>
        <end position="993"/>
    </location>
</feature>
<evidence type="ECO:0000256" key="1">
    <source>
        <dbReference type="SAM" id="MobiDB-lite"/>
    </source>
</evidence>
<feature type="compositionally biased region" description="Basic and acidic residues" evidence="1">
    <location>
        <begin position="447"/>
        <end position="458"/>
    </location>
</feature>
<feature type="compositionally biased region" description="Polar residues" evidence="1">
    <location>
        <begin position="89"/>
        <end position="105"/>
    </location>
</feature>
<dbReference type="Proteomes" id="UP000821837">
    <property type="component" value="Chromosome 11"/>
</dbReference>
<feature type="compositionally biased region" description="Basic and acidic residues" evidence="1">
    <location>
        <begin position="517"/>
        <end position="528"/>
    </location>
</feature>
<dbReference type="VEuPathDB" id="VectorBase:RSAN_028830"/>
<feature type="compositionally biased region" description="Basic and acidic residues" evidence="1">
    <location>
        <begin position="669"/>
        <end position="696"/>
    </location>
</feature>
<accession>A0A9D4QAU7</accession>
<feature type="region of interest" description="Disordered" evidence="1">
    <location>
        <begin position="336"/>
        <end position="389"/>
    </location>
</feature>
<feature type="compositionally biased region" description="Polar residues" evidence="1">
    <location>
        <begin position="831"/>
        <end position="842"/>
    </location>
</feature>
<reference evidence="2" key="1">
    <citation type="journal article" date="2020" name="Cell">
        <title>Large-Scale Comparative Analyses of Tick Genomes Elucidate Their Genetic Diversity and Vector Capacities.</title>
        <authorList>
            <consortium name="Tick Genome and Microbiome Consortium (TIGMIC)"/>
            <person name="Jia N."/>
            <person name="Wang J."/>
            <person name="Shi W."/>
            <person name="Du L."/>
            <person name="Sun Y."/>
            <person name="Zhan W."/>
            <person name="Jiang J.F."/>
            <person name="Wang Q."/>
            <person name="Zhang B."/>
            <person name="Ji P."/>
            <person name="Bell-Sakyi L."/>
            <person name="Cui X.M."/>
            <person name="Yuan T.T."/>
            <person name="Jiang B.G."/>
            <person name="Yang W.F."/>
            <person name="Lam T.T."/>
            <person name="Chang Q.C."/>
            <person name="Ding S.J."/>
            <person name="Wang X.J."/>
            <person name="Zhu J.G."/>
            <person name="Ruan X.D."/>
            <person name="Zhao L."/>
            <person name="Wei J.T."/>
            <person name="Ye R.Z."/>
            <person name="Que T.C."/>
            <person name="Du C.H."/>
            <person name="Zhou Y.H."/>
            <person name="Cheng J.X."/>
            <person name="Dai P.F."/>
            <person name="Guo W.B."/>
            <person name="Han X.H."/>
            <person name="Huang E.J."/>
            <person name="Li L.F."/>
            <person name="Wei W."/>
            <person name="Gao Y.C."/>
            <person name="Liu J.Z."/>
            <person name="Shao H.Z."/>
            <person name="Wang X."/>
            <person name="Wang C.C."/>
            <person name="Yang T.C."/>
            <person name="Huo Q.B."/>
            <person name="Li W."/>
            <person name="Chen H.Y."/>
            <person name="Chen S.E."/>
            <person name="Zhou L.G."/>
            <person name="Ni X.B."/>
            <person name="Tian J.H."/>
            <person name="Sheng Y."/>
            <person name="Liu T."/>
            <person name="Pan Y.S."/>
            <person name="Xia L.Y."/>
            <person name="Li J."/>
            <person name="Zhao F."/>
            <person name="Cao W.C."/>
        </authorList>
    </citation>
    <scope>NUCLEOTIDE SEQUENCE</scope>
    <source>
        <strain evidence="2">Rsan-2018</strain>
    </source>
</reference>
<feature type="compositionally biased region" description="Basic residues" evidence="1">
    <location>
        <begin position="858"/>
        <end position="868"/>
    </location>
</feature>
<proteinExistence type="predicted"/>
<keyword evidence="3" id="KW-1185">Reference proteome</keyword>
<dbReference type="VEuPathDB" id="VectorBase:RSAN_036144"/>
<comment type="caution">
    <text evidence="2">The sequence shown here is derived from an EMBL/GenBank/DDBJ whole genome shotgun (WGS) entry which is preliminary data.</text>
</comment>
<dbReference type="EMBL" id="JABSTV010001247">
    <property type="protein sequence ID" value="KAH7972891.1"/>
    <property type="molecule type" value="Genomic_DNA"/>
</dbReference>
<feature type="region of interest" description="Disordered" evidence="1">
    <location>
        <begin position="41"/>
        <end position="61"/>
    </location>
</feature>
<evidence type="ECO:0000313" key="2">
    <source>
        <dbReference type="EMBL" id="KAH7972891.1"/>
    </source>
</evidence>
<organism evidence="2 3">
    <name type="scientific">Rhipicephalus sanguineus</name>
    <name type="common">Brown dog tick</name>
    <name type="synonym">Ixodes sanguineus</name>
    <dbReference type="NCBI Taxonomy" id="34632"/>
    <lineage>
        <taxon>Eukaryota</taxon>
        <taxon>Metazoa</taxon>
        <taxon>Ecdysozoa</taxon>
        <taxon>Arthropoda</taxon>
        <taxon>Chelicerata</taxon>
        <taxon>Arachnida</taxon>
        <taxon>Acari</taxon>
        <taxon>Parasitiformes</taxon>
        <taxon>Ixodida</taxon>
        <taxon>Ixodoidea</taxon>
        <taxon>Ixodidae</taxon>
        <taxon>Rhipicephalinae</taxon>
        <taxon>Rhipicephalus</taxon>
        <taxon>Rhipicephalus</taxon>
    </lineage>
</organism>
<feature type="region of interest" description="Disordered" evidence="1">
    <location>
        <begin position="505"/>
        <end position="921"/>
    </location>
</feature>
<dbReference type="AlphaFoldDB" id="A0A9D4QAU7"/>
<gene>
    <name evidence="2" type="ORF">HPB52_018498</name>
</gene>
<feature type="compositionally biased region" description="Basic residues" evidence="1">
    <location>
        <begin position="697"/>
        <end position="707"/>
    </location>
</feature>
<feature type="compositionally biased region" description="Basic residues" evidence="1">
    <location>
        <begin position="621"/>
        <end position="632"/>
    </location>
</feature>
<evidence type="ECO:0000313" key="3">
    <source>
        <dbReference type="Proteomes" id="UP000821837"/>
    </source>
</evidence>
<protein>
    <submittedName>
        <fullName evidence="2">Uncharacterized protein</fullName>
    </submittedName>
</protein>
<reference evidence="2" key="2">
    <citation type="submission" date="2021-09" db="EMBL/GenBank/DDBJ databases">
        <authorList>
            <person name="Jia N."/>
            <person name="Wang J."/>
            <person name="Shi W."/>
            <person name="Du L."/>
            <person name="Sun Y."/>
            <person name="Zhan W."/>
            <person name="Jiang J."/>
            <person name="Wang Q."/>
            <person name="Zhang B."/>
            <person name="Ji P."/>
            <person name="Sakyi L.B."/>
            <person name="Cui X."/>
            <person name="Yuan T."/>
            <person name="Jiang B."/>
            <person name="Yang W."/>
            <person name="Lam T.T.-Y."/>
            <person name="Chang Q."/>
            <person name="Ding S."/>
            <person name="Wang X."/>
            <person name="Zhu J."/>
            <person name="Ruan X."/>
            <person name="Zhao L."/>
            <person name="Wei J."/>
            <person name="Que T."/>
            <person name="Du C."/>
            <person name="Cheng J."/>
            <person name="Dai P."/>
            <person name="Han X."/>
            <person name="Huang E."/>
            <person name="Gao Y."/>
            <person name="Liu J."/>
            <person name="Shao H."/>
            <person name="Ye R."/>
            <person name="Li L."/>
            <person name="Wei W."/>
            <person name="Wang X."/>
            <person name="Wang C."/>
            <person name="Huo Q."/>
            <person name="Li W."/>
            <person name="Guo W."/>
            <person name="Chen H."/>
            <person name="Chen S."/>
            <person name="Zhou L."/>
            <person name="Zhou L."/>
            <person name="Ni X."/>
            <person name="Tian J."/>
            <person name="Zhou Y."/>
            <person name="Sheng Y."/>
            <person name="Liu T."/>
            <person name="Pan Y."/>
            <person name="Xia L."/>
            <person name="Li J."/>
            <person name="Zhao F."/>
            <person name="Cao W."/>
        </authorList>
    </citation>
    <scope>NUCLEOTIDE SEQUENCE</scope>
    <source>
        <strain evidence="2">Rsan-2018</strain>
        <tissue evidence="2">Larvae</tissue>
    </source>
</reference>
<feature type="compositionally biased region" description="Basic and acidic residues" evidence="1">
    <location>
        <begin position="722"/>
        <end position="754"/>
    </location>
</feature>
<sequence>MDVPASQEYMAFYQSRPQTVVTREQRPDGTSQVTRTTTRLVSAVSTGHTGGQPRPEIDGGHQSWQLSESFRSLTSPDGIQAYTANLEPQQRVGQTTTASTVSGAWSSEHDSPLWESWQSQPTEGHARFGTSWVVTRHDRSPSPMPFLAAAHPTHDTTDTHPQVVMATTGEPALSSLPGEPRIVSDTSVDDELRALSSLAGRQELAPSEVKLVESDFKREVEPLNLVSSRVVQDTEERKTIELKFQEKVQLVHYSFQLPSFAEFVEVPEEGLQEVRPLDSTGMDGVAASAAPGEKQSATERYSVRLQGSEVDTRKLVEGISAPETVSDVVSTRHSQGWTPSLVVDGGATVPAKPPTGIDEPKTTSKQEPSIHTPQHQQRAADTMPAETGKGVTSTLVFPADTEIDTSRSETQCKVISRTTVTVRQLSPGEGSTAADPSRSFPIAKLTEETGKEGQKEEPVLMTPKPGTAEVDAVVVKSRISKSPARGLSTSTTDVGTTVYAVTSELLSGAPQQPTDAKALEEQEKEKANGHPKHLKLQKKESPLPSVTVTKTLPGQHDVDSEKPTPLSETGKEPIGKPLPSQPQPDHSTPLLATETGKPTDPEGEERKAIGDDAPTNGEPKHLKKSSKKKKKDHSPSPAPQVQDTKTSSNPLDRFGKKVKKFAMNLFSGDSKHPSEVIPTDDAKKEQPVQPDVETKKDKKKKSKKKNKAPLPEEQAPVTPSRAETDDKRSPVPASPHKDSRSEESKPQDNDDRDTAPQPIVEFERVVPSAPFELEASFDDGSRPGTGAPSAPRLIEGLESIAGDVPSTAGRDSGIISERHQPSDMSSEPDDSTSIYSTGTDDSFSVLHSHRPYDEPKVSKGRQKKHKQRQKGETFLVASAVSSHAGRRSASKSPSPPSERDKPSTFRESRSPPPPGFLPDVLGQVSAPRWVAGSDPSHGTSLVERLRRDVVDYAVQAPAPERSAQPSSEKVDEFVKADTTTTYAAPPLPGNSRA</sequence>
<feature type="compositionally biased region" description="Basic and acidic residues" evidence="1">
    <location>
        <begin position="897"/>
        <end position="909"/>
    </location>
</feature>
<name>A0A9D4QAU7_RHISA</name>
<feature type="region of interest" description="Disordered" evidence="1">
    <location>
        <begin position="447"/>
        <end position="467"/>
    </location>
</feature>
<feature type="region of interest" description="Disordered" evidence="1">
    <location>
        <begin position="89"/>
        <end position="122"/>
    </location>
</feature>
<feature type="compositionally biased region" description="Basic and acidic residues" evidence="1">
    <location>
        <begin position="597"/>
        <end position="610"/>
    </location>
</feature>
<feature type="compositionally biased region" description="Polar residues" evidence="1">
    <location>
        <begin position="365"/>
        <end position="379"/>
    </location>
</feature>
<feature type="region of interest" description="Disordered" evidence="1">
    <location>
        <begin position="276"/>
        <end position="299"/>
    </location>
</feature>
<feature type="compositionally biased region" description="Polar residues" evidence="1">
    <location>
        <begin position="641"/>
        <end position="650"/>
    </location>
</feature>